<gene>
    <name evidence="5" type="primary">LOC111118680</name>
</gene>
<protein>
    <submittedName>
        <fullName evidence="5">Uncharacterized protein LOC111118680</fullName>
    </submittedName>
</protein>
<sequence length="246" mass="27968">MICSRLKAQTVQPPEARSLLETNQLAMDPEYICDLCESSAPSKHCDICHIKLCEACVGKHLSDESKDHCVVPFKPQGITSKYPKHSTKKDAWQTIEFTQINEVDKDTPSTDVQTQPNKPTEETGTETDITNGSERPEFKKSHFSCSGAGSDGDRTRFFRLSLIIIDELTQILQDLLHDEIPPMQIYYKVVERHFLDKLKPEQVDVVTNAKTRGYQDFDITLLYKLLQHVCQNITPPSQRWGVSTMP</sequence>
<dbReference type="GO" id="GO:0008270">
    <property type="term" value="F:zinc ion binding"/>
    <property type="evidence" value="ECO:0007669"/>
    <property type="project" value="UniProtKB-KW"/>
</dbReference>
<dbReference type="AlphaFoldDB" id="A0A8B8CDV7"/>
<evidence type="ECO:0000259" key="3">
    <source>
        <dbReference type="PROSITE" id="PS50119"/>
    </source>
</evidence>
<reference evidence="5" key="1">
    <citation type="submission" date="2025-08" db="UniProtKB">
        <authorList>
            <consortium name="RefSeq"/>
        </authorList>
    </citation>
    <scope>IDENTIFICATION</scope>
    <source>
        <tissue evidence="5">Whole sample</tissue>
    </source>
</reference>
<keyword evidence="4" id="KW-1185">Reference proteome</keyword>
<dbReference type="Proteomes" id="UP000694844">
    <property type="component" value="Chromosome 2"/>
</dbReference>
<feature type="region of interest" description="Disordered" evidence="2">
    <location>
        <begin position="103"/>
        <end position="149"/>
    </location>
</feature>
<dbReference type="OrthoDB" id="6105938at2759"/>
<feature type="domain" description="B box-type" evidence="3">
    <location>
        <begin position="28"/>
        <end position="73"/>
    </location>
</feature>
<keyword evidence="1" id="KW-0479">Metal-binding</keyword>
<dbReference type="PROSITE" id="PS50119">
    <property type="entry name" value="ZF_BBOX"/>
    <property type="match status" value="1"/>
</dbReference>
<keyword evidence="1" id="KW-0862">Zinc</keyword>
<keyword evidence="1" id="KW-0863">Zinc-finger</keyword>
<evidence type="ECO:0000313" key="4">
    <source>
        <dbReference type="Proteomes" id="UP000694844"/>
    </source>
</evidence>
<dbReference type="InterPro" id="IPR000315">
    <property type="entry name" value="Znf_B-box"/>
</dbReference>
<dbReference type="GeneID" id="111118680"/>
<feature type="compositionally biased region" description="Polar residues" evidence="2">
    <location>
        <begin position="109"/>
        <end position="118"/>
    </location>
</feature>
<accession>A0A8B8CDV7</accession>
<evidence type="ECO:0000313" key="5">
    <source>
        <dbReference type="RefSeq" id="XP_022313958.1"/>
    </source>
</evidence>
<proteinExistence type="predicted"/>
<name>A0A8B8CDV7_CRAVI</name>
<dbReference type="KEGG" id="cvn:111118680"/>
<evidence type="ECO:0000256" key="1">
    <source>
        <dbReference type="PROSITE-ProRule" id="PRU00024"/>
    </source>
</evidence>
<dbReference type="RefSeq" id="XP_022313958.1">
    <property type="nucleotide sequence ID" value="XM_022458250.1"/>
</dbReference>
<organism evidence="4 5">
    <name type="scientific">Crassostrea virginica</name>
    <name type="common">Eastern oyster</name>
    <dbReference type="NCBI Taxonomy" id="6565"/>
    <lineage>
        <taxon>Eukaryota</taxon>
        <taxon>Metazoa</taxon>
        <taxon>Spiralia</taxon>
        <taxon>Lophotrochozoa</taxon>
        <taxon>Mollusca</taxon>
        <taxon>Bivalvia</taxon>
        <taxon>Autobranchia</taxon>
        <taxon>Pteriomorphia</taxon>
        <taxon>Ostreida</taxon>
        <taxon>Ostreoidea</taxon>
        <taxon>Ostreidae</taxon>
        <taxon>Crassostrea</taxon>
    </lineage>
</organism>
<evidence type="ECO:0000256" key="2">
    <source>
        <dbReference type="SAM" id="MobiDB-lite"/>
    </source>
</evidence>